<dbReference type="EMBL" id="JAGPXE010000003">
    <property type="protein sequence ID" value="MBQ0923884.1"/>
    <property type="molecule type" value="Genomic_DNA"/>
</dbReference>
<dbReference type="InterPro" id="IPR031795">
    <property type="entry name" value="Zf-HC3"/>
</dbReference>
<evidence type="ECO:0008006" key="4">
    <source>
        <dbReference type="Google" id="ProtNLM"/>
    </source>
</evidence>
<sequence length="77" mass="8464">MMYRPHPFSWVPAEGQRHATTDSKPRHGYHGVTVRTLCSQKVTADNSDIGWLWPTCSSCNTRAHELAGVPEAGDGAE</sequence>
<feature type="compositionally biased region" description="Basic and acidic residues" evidence="1">
    <location>
        <begin position="15"/>
        <end position="25"/>
    </location>
</feature>
<dbReference type="Gene3D" id="2.30.30.990">
    <property type="entry name" value="Malonyl-[acyl-carrier protein] O-methyltransferase, zinc-finger motif"/>
    <property type="match status" value="1"/>
</dbReference>
<dbReference type="Pfam" id="PF16827">
    <property type="entry name" value="zf-HC3"/>
    <property type="match status" value="1"/>
</dbReference>
<accession>A0ABS5DC78</accession>
<keyword evidence="3" id="KW-1185">Reference proteome</keyword>
<gene>
    <name evidence="2" type="ORF">KBO27_08005</name>
</gene>
<evidence type="ECO:0000256" key="1">
    <source>
        <dbReference type="SAM" id="MobiDB-lite"/>
    </source>
</evidence>
<evidence type="ECO:0000313" key="3">
    <source>
        <dbReference type="Proteomes" id="UP000674084"/>
    </source>
</evidence>
<dbReference type="Proteomes" id="UP000674084">
    <property type="component" value="Unassembled WGS sequence"/>
</dbReference>
<comment type="caution">
    <text evidence="2">The sequence shown here is derived from an EMBL/GenBank/DDBJ whole genome shotgun (WGS) entry which is preliminary data.</text>
</comment>
<protein>
    <recommendedName>
        <fullName evidence="4">Zinc finger protein</fullName>
    </recommendedName>
</protein>
<proteinExistence type="predicted"/>
<feature type="region of interest" description="Disordered" evidence="1">
    <location>
        <begin position="1"/>
        <end position="26"/>
    </location>
</feature>
<organism evidence="2 3">
    <name type="scientific">Saccharopolyspora endophytica</name>
    <dbReference type="NCBI Taxonomy" id="543886"/>
    <lineage>
        <taxon>Bacteria</taxon>
        <taxon>Bacillati</taxon>
        <taxon>Actinomycetota</taxon>
        <taxon>Actinomycetes</taxon>
        <taxon>Pseudonocardiales</taxon>
        <taxon>Pseudonocardiaceae</taxon>
        <taxon>Saccharopolyspora</taxon>
    </lineage>
</organism>
<name>A0ABS5DC78_9PSEU</name>
<reference evidence="2 3" key="1">
    <citation type="submission" date="2021-04" db="EMBL/GenBank/DDBJ databases">
        <title>Whole-genome sequencing of Saccharopolyspora endophytica KCTC 19397.</title>
        <authorList>
            <person name="Ay H."/>
            <person name="Saygin H."/>
            <person name="Sahin N."/>
        </authorList>
    </citation>
    <scope>NUCLEOTIDE SEQUENCE [LARGE SCALE GENOMIC DNA]</scope>
    <source>
        <strain evidence="2 3">KCTC 19397</strain>
    </source>
</reference>
<evidence type="ECO:0000313" key="2">
    <source>
        <dbReference type="EMBL" id="MBQ0923884.1"/>
    </source>
</evidence>